<reference evidence="1" key="2">
    <citation type="journal article" date="2006" name="PLoS Pathog.">
        <title>New perspectives on host-parasite interplay by comparative transcriptomic and proteomic analyses of Schistosoma japonicum.</title>
        <authorList>
            <person name="Liu F."/>
            <person name="Lu J."/>
            <person name="Hu W."/>
            <person name="Wang S.Y."/>
            <person name="Cui S.J."/>
            <person name="Chi M."/>
            <person name="Yan Q."/>
            <person name="Wang X.R."/>
            <person name="Song H.D."/>
            <person name="Xu X.N."/>
            <person name="Wang J.J."/>
            <person name="Zhang X.L."/>
            <person name="Zhang X."/>
            <person name="Wang Z.Q."/>
            <person name="Xue C.L."/>
            <person name="Brindley P.J."/>
            <person name="McManus D.P."/>
            <person name="Yang P.Y."/>
            <person name="Feng Z."/>
            <person name="Chen Z."/>
            <person name="Han Z.G."/>
        </authorList>
    </citation>
    <scope>NUCLEOTIDE SEQUENCE</scope>
</reference>
<sequence length="53" mass="5738">MLPGCYLGKNGKTNEGLLLSRTVVRWVGSVTFLCIHLATDGTDLETIGKRCAK</sequence>
<organism evidence="1">
    <name type="scientific">Schistosoma japonicum</name>
    <name type="common">Blood fluke</name>
    <dbReference type="NCBI Taxonomy" id="6182"/>
    <lineage>
        <taxon>Eukaryota</taxon>
        <taxon>Metazoa</taxon>
        <taxon>Spiralia</taxon>
        <taxon>Lophotrochozoa</taxon>
        <taxon>Platyhelminthes</taxon>
        <taxon>Trematoda</taxon>
        <taxon>Digenea</taxon>
        <taxon>Strigeidida</taxon>
        <taxon>Schistosomatoidea</taxon>
        <taxon>Schistosomatidae</taxon>
        <taxon>Schistosoma</taxon>
    </lineage>
</organism>
<accession>Q5BRY4</accession>
<evidence type="ECO:0000313" key="1">
    <source>
        <dbReference type="EMBL" id="AAX30701.1"/>
    </source>
</evidence>
<name>Q5BRY4_SCHJA</name>
<reference evidence="1" key="1">
    <citation type="submission" date="2005-01" db="EMBL/GenBank/DDBJ databases">
        <authorList>
            <person name="Han Z."/>
        </authorList>
    </citation>
    <scope>NUCLEOTIDE SEQUENCE</scope>
</reference>
<proteinExistence type="evidence at transcript level"/>
<dbReference type="EMBL" id="AY915480">
    <property type="protein sequence ID" value="AAX30701.1"/>
    <property type="molecule type" value="mRNA"/>
</dbReference>
<dbReference type="AlphaFoldDB" id="Q5BRY4"/>
<protein>
    <submittedName>
        <fullName evidence="1">SJCHGC07034 protein</fullName>
    </submittedName>
</protein>